<organism evidence="1 2">
    <name type="scientific">Trichinella zimbabwensis</name>
    <dbReference type="NCBI Taxonomy" id="268475"/>
    <lineage>
        <taxon>Eukaryota</taxon>
        <taxon>Metazoa</taxon>
        <taxon>Ecdysozoa</taxon>
        <taxon>Nematoda</taxon>
        <taxon>Enoplea</taxon>
        <taxon>Dorylaimia</taxon>
        <taxon>Trichinellida</taxon>
        <taxon>Trichinellidae</taxon>
        <taxon>Trichinella</taxon>
    </lineage>
</organism>
<dbReference type="EMBL" id="JYDP01000059">
    <property type="protein sequence ID" value="KRZ10481.1"/>
    <property type="molecule type" value="Genomic_DNA"/>
</dbReference>
<reference evidence="1 2" key="1">
    <citation type="submission" date="2015-01" db="EMBL/GenBank/DDBJ databases">
        <title>Evolution of Trichinella species and genotypes.</title>
        <authorList>
            <person name="Korhonen P.K."/>
            <person name="Edoardo P."/>
            <person name="Giuseppe L.R."/>
            <person name="Gasser R.B."/>
        </authorList>
    </citation>
    <scope>NUCLEOTIDE SEQUENCE [LARGE SCALE GENOMIC DNA]</scope>
    <source>
        <strain evidence="1">ISS1029</strain>
    </source>
</reference>
<name>A0A0V1HJ66_9BILA</name>
<dbReference type="AlphaFoldDB" id="A0A0V1HJ66"/>
<sequence>LVLPICFNLTNWKLPEMSFISVNKRCFIEENVDLSIVYARGRKPSLRQVLECLPIKFRVSSRNQSINSCYGCLCA</sequence>
<feature type="non-terminal residue" evidence="1">
    <location>
        <position position="1"/>
    </location>
</feature>
<evidence type="ECO:0000313" key="2">
    <source>
        <dbReference type="Proteomes" id="UP000055024"/>
    </source>
</evidence>
<accession>A0A0V1HJ66</accession>
<gene>
    <name evidence="1" type="ORF">T11_16733</name>
</gene>
<comment type="caution">
    <text evidence="1">The sequence shown here is derived from an EMBL/GenBank/DDBJ whole genome shotgun (WGS) entry which is preliminary data.</text>
</comment>
<dbReference type="Proteomes" id="UP000055024">
    <property type="component" value="Unassembled WGS sequence"/>
</dbReference>
<proteinExistence type="predicted"/>
<evidence type="ECO:0000313" key="1">
    <source>
        <dbReference type="EMBL" id="KRZ10481.1"/>
    </source>
</evidence>
<dbReference type="OrthoDB" id="5930226at2759"/>
<protein>
    <submittedName>
        <fullName evidence="1">Uncharacterized protein</fullName>
    </submittedName>
</protein>
<keyword evidence="2" id="KW-1185">Reference proteome</keyword>